<evidence type="ECO:0000313" key="11">
    <source>
        <dbReference type="Proteomes" id="UP000193396"/>
    </source>
</evidence>
<dbReference type="PANTHER" id="PTHR32089:SF112">
    <property type="entry name" value="LYSOZYME-LIKE PROTEIN-RELATED"/>
    <property type="match status" value="1"/>
</dbReference>
<keyword evidence="6" id="KW-0812">Transmembrane</keyword>
<evidence type="ECO:0000256" key="3">
    <source>
        <dbReference type="ARBA" id="ARBA00023224"/>
    </source>
</evidence>
<name>A0A1Y2L725_9PROT</name>
<evidence type="ECO:0000259" key="8">
    <source>
        <dbReference type="PROSITE" id="PS50192"/>
    </source>
</evidence>
<dbReference type="InterPro" id="IPR003660">
    <property type="entry name" value="HAMP_dom"/>
</dbReference>
<keyword evidence="3 5" id="KW-0807">Transducer</keyword>
<evidence type="ECO:0000256" key="1">
    <source>
        <dbReference type="ARBA" id="ARBA00004429"/>
    </source>
</evidence>
<dbReference type="Proteomes" id="UP000193396">
    <property type="component" value="Unassembled WGS sequence"/>
</dbReference>
<feature type="domain" description="T-SNARE coiled-coil homology" evidence="8">
    <location>
        <begin position="456"/>
        <end position="518"/>
    </location>
</feature>
<keyword evidence="2" id="KW-0997">Cell inner membrane</keyword>
<dbReference type="CDD" id="cd06225">
    <property type="entry name" value="HAMP"/>
    <property type="match status" value="1"/>
</dbReference>
<comment type="similarity">
    <text evidence="4">Belongs to the methyl-accepting chemotaxis (MCP) protein family.</text>
</comment>
<dbReference type="SMART" id="SM00304">
    <property type="entry name" value="HAMP"/>
    <property type="match status" value="1"/>
</dbReference>
<evidence type="ECO:0000256" key="6">
    <source>
        <dbReference type="SAM" id="Phobius"/>
    </source>
</evidence>
<evidence type="ECO:0000313" key="10">
    <source>
        <dbReference type="EMBL" id="OSQ44882.1"/>
    </source>
</evidence>
<dbReference type="GO" id="GO:0004888">
    <property type="term" value="F:transmembrane signaling receptor activity"/>
    <property type="evidence" value="ECO:0007669"/>
    <property type="project" value="InterPro"/>
</dbReference>
<evidence type="ECO:0000259" key="7">
    <source>
        <dbReference type="PROSITE" id="PS50111"/>
    </source>
</evidence>
<dbReference type="InterPro" id="IPR004089">
    <property type="entry name" value="MCPsignal_dom"/>
</dbReference>
<dbReference type="PRINTS" id="PR00260">
    <property type="entry name" value="CHEMTRNSDUCR"/>
</dbReference>
<dbReference type="SUPFAM" id="SSF58104">
    <property type="entry name" value="Methyl-accepting chemotaxis protein (MCP) signaling domain"/>
    <property type="match status" value="1"/>
</dbReference>
<dbReference type="PROSITE" id="PS50885">
    <property type="entry name" value="HAMP"/>
    <property type="match status" value="1"/>
</dbReference>
<gene>
    <name evidence="10" type="ORF">TALK_18375</name>
</gene>
<dbReference type="Gene3D" id="1.10.287.950">
    <property type="entry name" value="Methyl-accepting chemotaxis protein"/>
    <property type="match status" value="1"/>
</dbReference>
<feature type="transmembrane region" description="Helical" evidence="6">
    <location>
        <begin position="20"/>
        <end position="43"/>
    </location>
</feature>
<keyword evidence="6" id="KW-1133">Transmembrane helix</keyword>
<evidence type="ECO:0000259" key="9">
    <source>
        <dbReference type="PROSITE" id="PS50885"/>
    </source>
</evidence>
<feature type="domain" description="Methyl-accepting transducer" evidence="7">
    <location>
        <begin position="304"/>
        <end position="540"/>
    </location>
</feature>
<evidence type="ECO:0000256" key="5">
    <source>
        <dbReference type="PROSITE-ProRule" id="PRU00284"/>
    </source>
</evidence>
<keyword evidence="6" id="KW-0472">Membrane</keyword>
<dbReference type="GO" id="GO:0007165">
    <property type="term" value="P:signal transduction"/>
    <property type="evidence" value="ECO:0007669"/>
    <property type="project" value="UniProtKB-KW"/>
</dbReference>
<evidence type="ECO:0000256" key="4">
    <source>
        <dbReference type="ARBA" id="ARBA00029447"/>
    </source>
</evidence>
<evidence type="ECO:0000256" key="2">
    <source>
        <dbReference type="ARBA" id="ARBA00022519"/>
    </source>
</evidence>
<dbReference type="GO" id="GO:0006935">
    <property type="term" value="P:chemotaxis"/>
    <property type="evidence" value="ECO:0007669"/>
    <property type="project" value="InterPro"/>
</dbReference>
<proteinExistence type="inferred from homology"/>
<comment type="subcellular location">
    <subcellularLocation>
        <location evidence="1">Cell inner membrane</location>
        <topology evidence="1">Multi-pass membrane protein</topology>
    </subcellularLocation>
</comment>
<organism evidence="10 11">
    <name type="scientific">Thalassospira alkalitolerans</name>
    <dbReference type="NCBI Taxonomy" id="1293890"/>
    <lineage>
        <taxon>Bacteria</taxon>
        <taxon>Pseudomonadati</taxon>
        <taxon>Pseudomonadota</taxon>
        <taxon>Alphaproteobacteria</taxon>
        <taxon>Rhodospirillales</taxon>
        <taxon>Thalassospiraceae</taxon>
        <taxon>Thalassospira</taxon>
    </lineage>
</organism>
<keyword evidence="2" id="KW-1003">Cell membrane</keyword>
<keyword evidence="11" id="KW-1185">Reference proteome</keyword>
<feature type="domain" description="HAMP" evidence="9">
    <location>
        <begin position="211"/>
        <end position="264"/>
    </location>
</feature>
<dbReference type="Pfam" id="PF00015">
    <property type="entry name" value="MCPsignal"/>
    <property type="match status" value="1"/>
</dbReference>
<dbReference type="EMBL" id="JFKB01000017">
    <property type="protein sequence ID" value="OSQ44882.1"/>
    <property type="molecule type" value="Genomic_DNA"/>
</dbReference>
<feature type="transmembrane region" description="Helical" evidence="6">
    <location>
        <begin position="188"/>
        <end position="209"/>
    </location>
</feature>
<dbReference type="GO" id="GO:0005886">
    <property type="term" value="C:plasma membrane"/>
    <property type="evidence" value="ECO:0007669"/>
    <property type="project" value="UniProtKB-SubCell"/>
</dbReference>
<dbReference type="SMART" id="SM00283">
    <property type="entry name" value="MA"/>
    <property type="match status" value="1"/>
</dbReference>
<dbReference type="PANTHER" id="PTHR32089">
    <property type="entry name" value="METHYL-ACCEPTING CHEMOTAXIS PROTEIN MCPB"/>
    <property type="match status" value="1"/>
</dbReference>
<protein>
    <submittedName>
        <fullName evidence="10">Chemotaxis protein</fullName>
    </submittedName>
</protein>
<reference evidence="10 11" key="1">
    <citation type="submission" date="2014-03" db="EMBL/GenBank/DDBJ databases">
        <title>The draft genome sequence of Thalassospira alkalitolerans JCM 18968.</title>
        <authorList>
            <person name="Lai Q."/>
            <person name="Shao Z."/>
        </authorList>
    </citation>
    <scope>NUCLEOTIDE SEQUENCE [LARGE SCALE GENOMIC DNA]</scope>
    <source>
        <strain evidence="10 11">JCM 18968</strain>
    </source>
</reference>
<dbReference type="SMART" id="SM01358">
    <property type="entry name" value="HBM"/>
    <property type="match status" value="1"/>
</dbReference>
<comment type="caution">
    <text evidence="10">The sequence shown here is derived from an EMBL/GenBank/DDBJ whole genome shotgun (WGS) entry which is preliminary data.</text>
</comment>
<dbReference type="InterPro" id="IPR004090">
    <property type="entry name" value="Chemotax_Me-accpt_rcpt"/>
</dbReference>
<dbReference type="InterPro" id="IPR000727">
    <property type="entry name" value="T_SNARE_dom"/>
</dbReference>
<dbReference type="Gene3D" id="1.10.8.500">
    <property type="entry name" value="HAMP domain in histidine kinase"/>
    <property type="match status" value="1"/>
</dbReference>
<dbReference type="Gene3D" id="1.20.1440.210">
    <property type="match status" value="1"/>
</dbReference>
<dbReference type="PROSITE" id="PS50192">
    <property type="entry name" value="T_SNARE"/>
    <property type="match status" value="1"/>
</dbReference>
<dbReference type="STRING" id="1293890.TALK_18375"/>
<accession>A0A1Y2L725</accession>
<dbReference type="Pfam" id="PF00672">
    <property type="entry name" value="HAMP"/>
    <property type="match status" value="1"/>
</dbReference>
<dbReference type="AlphaFoldDB" id="A0A1Y2L725"/>
<sequence length="560" mass="58866">MGTEMISIFNHLKISTKVFGGFGVVLALLAVMSLFAVLSISSVGDDFIRYRQIALQSNQAGRVQANLLEARVSVKGYLLTGSETSAENVKNRLSSSITLNEQLINLLDNPEYHKMAQVADEHLKSYRDAFDRIILMPANDPARDTLVTGTLDRIGPIIAENLEKLKLAVKAEQDEIGPRATKAAEQSILVTEIFAGIAIVLGIFAAWGIGVGISRPIRAITDAMNGLAGGNKQAEIPGQDRKDEIGDMSKAVLVFKENMIRADELAAQEAESAKNREIRVQKINELTSGFDQDVTLVLKALASASTEMRTTATGMTSTAEETSRQSSIVAAAAEQASNNVQTVASASEELSASIAEITHQVSQSSTVAGRAVIDAERTNVQVRGLAAAAQKIGDVVGLISDIAEQTNLLALNATIEAARAGDAGKGFAVVAAEVKNLATATSRATDDITSQITSIQQETDGAVDAIASISSTISEISEIAAAIASAVEQQGAATQEITRNVQEAAAGTSEVSENIIGVNQAATSTGAAAEDVLSASGELSEQSELLRQKVEEFLNGVRTV</sequence>
<dbReference type="InterPro" id="IPR032255">
    <property type="entry name" value="HBM"/>
</dbReference>
<dbReference type="PROSITE" id="PS50111">
    <property type="entry name" value="CHEMOTAXIS_TRANSDUC_2"/>
    <property type="match status" value="1"/>
</dbReference>